<sequence length="187" mass="21924">MKASYKNAMLFAIITLLVIAFSQGCTQPPVPFTYHNVQEWDNLTYKAFSKCPSLPNLTSPLAGIQHYEYRKRVLEVISKENLTFKKGHDIYLLEINGLGSNYRIMMWQSNEKPIYEITLLGEEYSFEKTVEHEFHERVFSFFNEDENPCINSFDGFEIIQGMRCLTTFEYNEQDSSYHIKDLKVEVD</sequence>
<keyword evidence="3" id="KW-1185">Reference proteome</keyword>
<dbReference type="PROSITE" id="PS51257">
    <property type="entry name" value="PROKAR_LIPOPROTEIN"/>
    <property type="match status" value="1"/>
</dbReference>
<feature type="signal peptide" evidence="1">
    <location>
        <begin position="1"/>
        <end position="22"/>
    </location>
</feature>
<evidence type="ECO:0000313" key="2">
    <source>
        <dbReference type="EMBL" id="MEN7547552.1"/>
    </source>
</evidence>
<comment type="caution">
    <text evidence="2">The sequence shown here is derived from an EMBL/GenBank/DDBJ whole genome shotgun (WGS) entry which is preliminary data.</text>
</comment>
<evidence type="ECO:0000256" key="1">
    <source>
        <dbReference type="SAM" id="SignalP"/>
    </source>
</evidence>
<organism evidence="2 3">
    <name type="scientific">Rapidithrix thailandica</name>
    <dbReference type="NCBI Taxonomy" id="413964"/>
    <lineage>
        <taxon>Bacteria</taxon>
        <taxon>Pseudomonadati</taxon>
        <taxon>Bacteroidota</taxon>
        <taxon>Cytophagia</taxon>
        <taxon>Cytophagales</taxon>
        <taxon>Flammeovirgaceae</taxon>
        <taxon>Rapidithrix</taxon>
    </lineage>
</organism>
<accession>A0AAW9S1S1</accession>
<dbReference type="EMBL" id="JBDKWZ010000003">
    <property type="protein sequence ID" value="MEN7547552.1"/>
    <property type="molecule type" value="Genomic_DNA"/>
</dbReference>
<dbReference type="Proteomes" id="UP001403385">
    <property type="component" value="Unassembled WGS sequence"/>
</dbReference>
<proteinExistence type="predicted"/>
<dbReference type="RefSeq" id="WP_346820339.1">
    <property type="nucleotide sequence ID" value="NZ_JBDKWZ010000003.1"/>
</dbReference>
<evidence type="ECO:0008006" key="4">
    <source>
        <dbReference type="Google" id="ProtNLM"/>
    </source>
</evidence>
<reference evidence="2 3" key="1">
    <citation type="submission" date="2024-04" db="EMBL/GenBank/DDBJ databases">
        <title>Novel genus in family Flammeovirgaceae.</title>
        <authorList>
            <person name="Nguyen T.H."/>
            <person name="Vuong T.Q."/>
            <person name="Le H."/>
            <person name="Kim S.-G."/>
        </authorList>
    </citation>
    <scope>NUCLEOTIDE SEQUENCE [LARGE SCALE GENOMIC DNA]</scope>
    <source>
        <strain evidence="2 3">JCM 23209</strain>
    </source>
</reference>
<feature type="chain" id="PRO_5043353722" description="Lipoprotein" evidence="1">
    <location>
        <begin position="23"/>
        <end position="187"/>
    </location>
</feature>
<keyword evidence="1" id="KW-0732">Signal</keyword>
<name>A0AAW9S1S1_9BACT</name>
<evidence type="ECO:0000313" key="3">
    <source>
        <dbReference type="Proteomes" id="UP001403385"/>
    </source>
</evidence>
<protein>
    <recommendedName>
        <fullName evidence="4">Lipoprotein</fullName>
    </recommendedName>
</protein>
<gene>
    <name evidence="2" type="ORF">AAG747_06525</name>
</gene>
<dbReference type="AlphaFoldDB" id="A0AAW9S1S1"/>